<organism evidence="8 9">
    <name type="scientific">Soehngenia longivitae</name>
    <dbReference type="NCBI Taxonomy" id="2562294"/>
    <lineage>
        <taxon>Bacteria</taxon>
        <taxon>Bacillati</taxon>
        <taxon>Bacillota</taxon>
        <taxon>Tissierellia</taxon>
        <taxon>Tissierellales</taxon>
        <taxon>Tissierellaceae</taxon>
        <taxon>Soehngenia</taxon>
    </lineage>
</organism>
<keyword evidence="6" id="KW-0411">Iron-sulfur</keyword>
<dbReference type="PROSITE" id="PS51918">
    <property type="entry name" value="RADICAL_SAM"/>
    <property type="match status" value="1"/>
</dbReference>
<dbReference type="OrthoDB" id="9801689at2"/>
<evidence type="ECO:0000256" key="3">
    <source>
        <dbReference type="ARBA" id="ARBA00022691"/>
    </source>
</evidence>
<dbReference type="GO" id="GO:0046872">
    <property type="term" value="F:metal ion binding"/>
    <property type="evidence" value="ECO:0007669"/>
    <property type="project" value="UniProtKB-KW"/>
</dbReference>
<reference evidence="8 9" key="1">
    <citation type="submission" date="2019-03" db="EMBL/GenBank/DDBJ databases">
        <title>Draft genome sequence data and analysis of a Fermenting Bacterium, Soehngenia longevitae strain 1933PT, isolated from petroleum reservoir in Azerbaijan.</title>
        <authorList>
            <person name="Grouzdev D.S."/>
            <person name="Bidzhieva S.K."/>
            <person name="Sokolova D.S."/>
            <person name="Tourova T.P."/>
            <person name="Poltaraus A.B."/>
            <person name="Nazina T.N."/>
        </authorList>
    </citation>
    <scope>NUCLEOTIDE SEQUENCE [LARGE SCALE GENOMIC DNA]</scope>
    <source>
        <strain evidence="8 9">1933P</strain>
    </source>
</reference>
<dbReference type="InterPro" id="IPR005911">
    <property type="entry name" value="YhcC-like"/>
</dbReference>
<evidence type="ECO:0000256" key="6">
    <source>
        <dbReference type="ARBA" id="ARBA00023014"/>
    </source>
</evidence>
<dbReference type="Pfam" id="PF16199">
    <property type="entry name" value="Radical_SAM_C"/>
    <property type="match status" value="1"/>
</dbReference>
<keyword evidence="4" id="KW-0479">Metal-binding</keyword>
<evidence type="ECO:0000256" key="5">
    <source>
        <dbReference type="ARBA" id="ARBA00023004"/>
    </source>
</evidence>
<gene>
    <name evidence="8" type="ORF">E4100_03905</name>
</gene>
<dbReference type="SFLD" id="SFLDG01086">
    <property type="entry name" value="elongater_protein-like"/>
    <property type="match status" value="1"/>
</dbReference>
<dbReference type="SFLD" id="SFLDG01091">
    <property type="entry name" value="uncharacterized_CHP01210-like"/>
    <property type="match status" value="1"/>
</dbReference>
<keyword evidence="9" id="KW-1185">Reference proteome</keyword>
<dbReference type="PANTHER" id="PTHR11135">
    <property type="entry name" value="HISTONE ACETYLTRANSFERASE-RELATED"/>
    <property type="match status" value="1"/>
</dbReference>
<keyword evidence="5" id="KW-0408">Iron</keyword>
<dbReference type="GO" id="GO:0003824">
    <property type="term" value="F:catalytic activity"/>
    <property type="evidence" value="ECO:0007669"/>
    <property type="project" value="InterPro"/>
</dbReference>
<dbReference type="SFLD" id="SFLDS00029">
    <property type="entry name" value="Radical_SAM"/>
    <property type="match status" value="1"/>
</dbReference>
<name>A0A4Z0D755_9FIRM</name>
<dbReference type="InterPro" id="IPR032432">
    <property type="entry name" value="Radical_SAM_C"/>
</dbReference>
<dbReference type="RefSeq" id="WP_135270736.1">
    <property type="nucleotide sequence ID" value="NZ_SRIB01000004.1"/>
</dbReference>
<dbReference type="AlphaFoldDB" id="A0A4Z0D755"/>
<accession>A0A4Z0D755</accession>
<keyword evidence="3" id="KW-0949">S-adenosyl-L-methionine</keyword>
<dbReference type="InterPro" id="IPR006638">
    <property type="entry name" value="Elp3/MiaA/NifB-like_rSAM"/>
</dbReference>
<dbReference type="InterPro" id="IPR039661">
    <property type="entry name" value="ELP3"/>
</dbReference>
<dbReference type="Gene3D" id="3.20.20.70">
    <property type="entry name" value="Aldolase class I"/>
    <property type="match status" value="1"/>
</dbReference>
<dbReference type="Pfam" id="PF04055">
    <property type="entry name" value="Radical_SAM"/>
    <property type="match status" value="1"/>
</dbReference>
<comment type="cofactor">
    <cofactor evidence="1">
        <name>[4Fe-4S] cluster</name>
        <dbReference type="ChEBI" id="CHEBI:49883"/>
    </cofactor>
</comment>
<dbReference type="InterPro" id="IPR013785">
    <property type="entry name" value="Aldolase_TIM"/>
</dbReference>
<keyword evidence="2" id="KW-0004">4Fe-4S</keyword>
<dbReference type="NCBIfam" id="TIGR01212">
    <property type="entry name" value="TIGR01212 family radical SAM protein"/>
    <property type="match status" value="1"/>
</dbReference>
<dbReference type="Proteomes" id="UP000298381">
    <property type="component" value="Unassembled WGS sequence"/>
</dbReference>
<dbReference type="SUPFAM" id="SSF102114">
    <property type="entry name" value="Radical SAM enzymes"/>
    <property type="match status" value="1"/>
</dbReference>
<feature type="domain" description="Radical SAM core" evidence="7">
    <location>
        <begin position="16"/>
        <end position="258"/>
    </location>
</feature>
<comment type="caution">
    <text evidence="8">The sequence shown here is derived from an EMBL/GenBank/DDBJ whole genome shotgun (WGS) entry which is preliminary data.</text>
</comment>
<sequence length="315" mass="36291">MQSNVYREYSVYLKEKYGCKVYKLPISLDLTCPNRDGNVGIGGCIYCGEKGGSFENLPNNYSIKDQIEKNMIYIRNKYKADKFIAYFQNYSNTYMGIEKFKNIINQAINDDIVGISISTRPDCVSDEQIKYLSDIQEKVGIDITIELGLQTANYKTLRKLNRGHTLAEFIDTCIRIKAHNLRICAHVILDLPWDDIDDTIETSKILSSLGIDEVKLHSLYIVDKTKLAEEYLDGKFNLLSKDDYIKRVVLFLEYLNPNIIIQRLIGRAPREDSLIVNWNQSWWKIKDEIVDSMIKAQTYQGAKFDYLGGSALRNI</sequence>
<dbReference type="InterPro" id="IPR007197">
    <property type="entry name" value="rSAM"/>
</dbReference>
<dbReference type="EMBL" id="SRIB01000004">
    <property type="protein sequence ID" value="TFZ40710.1"/>
    <property type="molecule type" value="Genomic_DNA"/>
</dbReference>
<evidence type="ECO:0000313" key="9">
    <source>
        <dbReference type="Proteomes" id="UP000298381"/>
    </source>
</evidence>
<evidence type="ECO:0000313" key="8">
    <source>
        <dbReference type="EMBL" id="TFZ40710.1"/>
    </source>
</evidence>
<protein>
    <submittedName>
        <fullName evidence="8">TIGR01212 family radical SAM protein</fullName>
    </submittedName>
</protein>
<dbReference type="GO" id="GO:0051539">
    <property type="term" value="F:4 iron, 4 sulfur cluster binding"/>
    <property type="evidence" value="ECO:0007669"/>
    <property type="project" value="UniProtKB-KW"/>
</dbReference>
<evidence type="ECO:0000259" key="7">
    <source>
        <dbReference type="PROSITE" id="PS51918"/>
    </source>
</evidence>
<dbReference type="InterPro" id="IPR058240">
    <property type="entry name" value="rSAM_sf"/>
</dbReference>
<evidence type="ECO:0000256" key="2">
    <source>
        <dbReference type="ARBA" id="ARBA00022485"/>
    </source>
</evidence>
<evidence type="ECO:0000256" key="4">
    <source>
        <dbReference type="ARBA" id="ARBA00022723"/>
    </source>
</evidence>
<dbReference type="SMART" id="SM00729">
    <property type="entry name" value="Elp3"/>
    <property type="match status" value="1"/>
</dbReference>
<dbReference type="PANTHER" id="PTHR11135:SF1">
    <property type="entry name" value="PROTEIN YHCC"/>
    <property type="match status" value="1"/>
</dbReference>
<proteinExistence type="predicted"/>
<evidence type="ECO:0000256" key="1">
    <source>
        <dbReference type="ARBA" id="ARBA00001966"/>
    </source>
</evidence>